<keyword evidence="4" id="KW-1185">Reference proteome</keyword>
<keyword evidence="1" id="KW-0812">Transmembrane</keyword>
<dbReference type="AlphaFoldDB" id="A0AAD6MJE0"/>
<organism evidence="2 4">
    <name type="scientific">Populus alba x Populus x berolinensis</name>
    <dbReference type="NCBI Taxonomy" id="444605"/>
    <lineage>
        <taxon>Eukaryota</taxon>
        <taxon>Viridiplantae</taxon>
        <taxon>Streptophyta</taxon>
        <taxon>Embryophyta</taxon>
        <taxon>Tracheophyta</taxon>
        <taxon>Spermatophyta</taxon>
        <taxon>Magnoliopsida</taxon>
        <taxon>eudicotyledons</taxon>
        <taxon>Gunneridae</taxon>
        <taxon>Pentapetalae</taxon>
        <taxon>rosids</taxon>
        <taxon>fabids</taxon>
        <taxon>Malpighiales</taxon>
        <taxon>Salicaceae</taxon>
        <taxon>Saliceae</taxon>
        <taxon>Populus</taxon>
    </lineage>
</organism>
<feature type="transmembrane region" description="Helical" evidence="1">
    <location>
        <begin position="15"/>
        <end position="37"/>
    </location>
</feature>
<gene>
    <name evidence="2" type="ORF">NC653_020045</name>
    <name evidence="3" type="ORF">NC653_020050</name>
</gene>
<evidence type="ECO:0000313" key="3">
    <source>
        <dbReference type="EMBL" id="KAJ6986702.1"/>
    </source>
</evidence>
<name>A0AAD6MJE0_9ROSI</name>
<accession>A0AAD6MJE0</accession>
<dbReference type="EMBL" id="JAQIZT010000008">
    <property type="protein sequence ID" value="KAJ6986696.1"/>
    <property type="molecule type" value="Genomic_DNA"/>
</dbReference>
<reference evidence="2" key="1">
    <citation type="journal article" date="2023" name="Mol. Ecol. Resour.">
        <title>Chromosome-level genome assembly of a triploid poplar Populus alba 'Berolinensis'.</title>
        <authorList>
            <person name="Chen S."/>
            <person name="Yu Y."/>
            <person name="Wang X."/>
            <person name="Wang S."/>
            <person name="Zhang T."/>
            <person name="Zhou Y."/>
            <person name="He R."/>
            <person name="Meng N."/>
            <person name="Wang Y."/>
            <person name="Liu W."/>
            <person name="Liu Z."/>
            <person name="Liu J."/>
            <person name="Guo Q."/>
            <person name="Huang H."/>
            <person name="Sederoff R.R."/>
            <person name="Wang G."/>
            <person name="Qu G."/>
            <person name="Chen S."/>
        </authorList>
    </citation>
    <scope>NUCLEOTIDE SEQUENCE</scope>
    <source>
        <strain evidence="2">SC-2020</strain>
    </source>
</reference>
<sequence length="112" mass="12676">MHADAFRTLPLVWSWPQSVCSLFSAGISLLGTLLMFLGCQKTTSSKMVDRILGGSFNVLLNQELGRNGFYKTRSLKCSDGFEVRYFQLISTLCTFGVYVHRKDSIKKFHGRD</sequence>
<dbReference type="EMBL" id="JAQIZT010000008">
    <property type="protein sequence ID" value="KAJ6986702.1"/>
    <property type="molecule type" value="Genomic_DNA"/>
</dbReference>
<evidence type="ECO:0000313" key="4">
    <source>
        <dbReference type="Proteomes" id="UP001164929"/>
    </source>
</evidence>
<keyword evidence="1" id="KW-1133">Transmembrane helix</keyword>
<protein>
    <submittedName>
        <fullName evidence="2">Uncharacterized protein</fullName>
    </submittedName>
</protein>
<evidence type="ECO:0000256" key="1">
    <source>
        <dbReference type="SAM" id="Phobius"/>
    </source>
</evidence>
<keyword evidence="1" id="KW-0472">Membrane</keyword>
<evidence type="ECO:0000313" key="2">
    <source>
        <dbReference type="EMBL" id="KAJ6986696.1"/>
    </source>
</evidence>
<dbReference type="Proteomes" id="UP001164929">
    <property type="component" value="Chromosome 8"/>
</dbReference>
<proteinExistence type="predicted"/>
<comment type="caution">
    <text evidence="2">The sequence shown here is derived from an EMBL/GenBank/DDBJ whole genome shotgun (WGS) entry which is preliminary data.</text>
</comment>